<organism evidence="2 3">
    <name type="scientific">Orbilia javanica</name>
    <dbReference type="NCBI Taxonomy" id="47235"/>
    <lineage>
        <taxon>Eukaryota</taxon>
        <taxon>Fungi</taxon>
        <taxon>Dikarya</taxon>
        <taxon>Ascomycota</taxon>
        <taxon>Pezizomycotina</taxon>
        <taxon>Orbiliomycetes</taxon>
        <taxon>Orbiliales</taxon>
        <taxon>Orbiliaceae</taxon>
        <taxon>Orbilia</taxon>
    </lineage>
</organism>
<dbReference type="AlphaFoldDB" id="A0AAN8MNU0"/>
<keyword evidence="3" id="KW-1185">Reference proteome</keyword>
<name>A0AAN8MNU0_9PEZI</name>
<accession>A0AAN8MNU0</accession>
<feature type="region of interest" description="Disordered" evidence="1">
    <location>
        <begin position="400"/>
        <end position="420"/>
    </location>
</feature>
<sequence length="420" mass="47829">MSSIAAYTSRRAKAFQRILLFVGANETGGHAYLYRMLQKTTHPLFILYAIRRPTDGSVAFSCLQQSEEFQKLLKETESTMSMYLSPATWVDYTTGRDWVAAATQPILRASRVHGERPISYIFINGHENFGMQPDLEENKGARQLRLEKYWAPYAGALTTIARPDKENSFDHQMCYLTTKIYVAQMSAILGALLPLVRNDGKGVVVLKTPQDGDLRIVNSQQMRAGFIDPTPQFYELTVRKAREAADTLLKRKKIDKSPWPEKKNWLRLCDVFAKSAITMYRSFTPFENIAIRRCSHNYDDIDGPVSLLMDPDIPRPTSLFSEKDLAAASRLFPNDVEDMPLPDSIVRRTADPYIHLHNLSRGTRADWVTKDLVKKSVEGRLVRSTFPRLQSDQGTVYTRYTPFDQRTNPPIKNPPKGPKS</sequence>
<dbReference type="Proteomes" id="UP001313282">
    <property type="component" value="Unassembled WGS sequence"/>
</dbReference>
<feature type="compositionally biased region" description="Pro residues" evidence="1">
    <location>
        <begin position="411"/>
        <end position="420"/>
    </location>
</feature>
<evidence type="ECO:0000313" key="2">
    <source>
        <dbReference type="EMBL" id="KAK6342346.1"/>
    </source>
</evidence>
<evidence type="ECO:0000313" key="3">
    <source>
        <dbReference type="Proteomes" id="UP001313282"/>
    </source>
</evidence>
<evidence type="ECO:0000256" key="1">
    <source>
        <dbReference type="SAM" id="MobiDB-lite"/>
    </source>
</evidence>
<comment type="caution">
    <text evidence="2">The sequence shown here is derived from an EMBL/GenBank/DDBJ whole genome shotgun (WGS) entry which is preliminary data.</text>
</comment>
<protein>
    <submittedName>
        <fullName evidence="2">Uncharacterized protein</fullName>
    </submittedName>
</protein>
<reference evidence="2 3" key="1">
    <citation type="submission" date="2019-10" db="EMBL/GenBank/DDBJ databases">
        <authorList>
            <person name="Palmer J.M."/>
        </authorList>
    </citation>
    <scope>NUCLEOTIDE SEQUENCE [LARGE SCALE GENOMIC DNA]</scope>
    <source>
        <strain evidence="2 3">TWF718</strain>
    </source>
</reference>
<proteinExistence type="predicted"/>
<gene>
    <name evidence="2" type="ORF">TWF718_007748</name>
</gene>
<dbReference type="EMBL" id="JAVHNR010000005">
    <property type="protein sequence ID" value="KAK6342346.1"/>
    <property type="molecule type" value="Genomic_DNA"/>
</dbReference>